<feature type="binding site" description="axial binding residue" evidence="9">
    <location>
        <position position="309"/>
    </location>
    <ligand>
        <name>heme b</name>
        <dbReference type="ChEBI" id="CHEBI:60344"/>
        <label>1</label>
    </ligand>
    <ligandPart>
        <name>Fe</name>
        <dbReference type="ChEBI" id="CHEBI:18248"/>
    </ligandPart>
</feature>
<dbReference type="AlphaFoldDB" id="A0A833VG71"/>
<dbReference type="InterPro" id="IPR006593">
    <property type="entry name" value="Cyt_b561/ferric_Rdtase_TM"/>
</dbReference>
<dbReference type="Pfam" id="PF04526">
    <property type="entry name" value="DUF568"/>
    <property type="match status" value="1"/>
</dbReference>
<evidence type="ECO:0000256" key="5">
    <source>
        <dbReference type="ARBA" id="ARBA00022982"/>
    </source>
</evidence>
<feature type="transmembrane region" description="Helical" evidence="10">
    <location>
        <begin position="340"/>
        <end position="362"/>
    </location>
</feature>
<feature type="chain" id="PRO_5032706899" description="Cytochrome b561 and DOMON domain-containing protein" evidence="11">
    <location>
        <begin position="19"/>
        <end position="385"/>
    </location>
</feature>
<comment type="caution">
    <text evidence="14">The sequence shown here is derived from an EMBL/GenBank/DDBJ whole genome shotgun (WGS) entry which is preliminary data.</text>
</comment>
<keyword evidence="7 8" id="KW-0472">Membrane</keyword>
<feature type="signal peptide" evidence="11">
    <location>
        <begin position="1"/>
        <end position="18"/>
    </location>
</feature>
<evidence type="ECO:0000256" key="3">
    <source>
        <dbReference type="ARBA" id="ARBA00022692"/>
    </source>
</evidence>
<evidence type="ECO:0000256" key="2">
    <source>
        <dbReference type="ARBA" id="ARBA00022448"/>
    </source>
</evidence>
<dbReference type="SMART" id="SM00665">
    <property type="entry name" value="B561"/>
    <property type="match status" value="1"/>
</dbReference>
<evidence type="ECO:0000256" key="9">
    <source>
        <dbReference type="PIRSR" id="PIRSR037471-1"/>
    </source>
</evidence>
<organism evidence="14 15">
    <name type="scientific">Carex littledalei</name>
    <dbReference type="NCBI Taxonomy" id="544730"/>
    <lineage>
        <taxon>Eukaryota</taxon>
        <taxon>Viridiplantae</taxon>
        <taxon>Streptophyta</taxon>
        <taxon>Embryophyta</taxon>
        <taxon>Tracheophyta</taxon>
        <taxon>Spermatophyta</taxon>
        <taxon>Magnoliopsida</taxon>
        <taxon>Liliopsida</taxon>
        <taxon>Poales</taxon>
        <taxon>Cyperaceae</taxon>
        <taxon>Cyperoideae</taxon>
        <taxon>Cariceae</taxon>
        <taxon>Carex</taxon>
        <taxon>Carex subgen. Euthyceras</taxon>
    </lineage>
</organism>
<keyword evidence="9" id="KW-0408">Iron</keyword>
<feature type="transmembrane region" description="Helical" evidence="10">
    <location>
        <begin position="275"/>
        <end position="295"/>
    </location>
</feature>
<proteinExistence type="predicted"/>
<dbReference type="InterPro" id="IPR005018">
    <property type="entry name" value="DOMON_domain"/>
</dbReference>
<keyword evidence="3 10" id="KW-0812">Transmembrane</keyword>
<feature type="binding site" description="axial binding residue" evidence="9">
    <location>
        <position position="273"/>
    </location>
    <ligand>
        <name>heme b</name>
        <dbReference type="ChEBI" id="CHEBI:60344"/>
        <label>1</label>
    </ligand>
    <ligandPart>
        <name>Fe</name>
        <dbReference type="ChEBI" id="CHEBI:18248"/>
    </ligandPart>
</feature>
<evidence type="ECO:0000256" key="7">
    <source>
        <dbReference type="ARBA" id="ARBA00023136"/>
    </source>
</evidence>
<evidence type="ECO:0000256" key="1">
    <source>
        <dbReference type="ARBA" id="ARBA00004370"/>
    </source>
</evidence>
<feature type="binding site" description="axial binding residue" evidence="9">
    <location>
        <position position="204"/>
    </location>
    <ligand>
        <name>heme b</name>
        <dbReference type="ChEBI" id="CHEBI:60344"/>
        <label>1</label>
    </ligand>
    <ligandPart>
        <name>Fe</name>
        <dbReference type="ChEBI" id="CHEBI:18248"/>
    </ligandPart>
</feature>
<feature type="transmembrane region" description="Helical" evidence="10">
    <location>
        <begin position="307"/>
        <end position="328"/>
    </location>
</feature>
<evidence type="ECO:0000256" key="4">
    <source>
        <dbReference type="ARBA" id="ARBA00022729"/>
    </source>
</evidence>
<sequence length="385" mass="42178">MLLTCLLLFLFAAPFVSAQNCVTETFSSNELYASCNSLPVLSATLHWSYHASNGTADVAYRIPQVASGWVAWAINPTMSGMLGANAIFAFLDSTTGAVKVVSYVISDYQPAVRDENLTFTVYSRSAEYSNGSYTIYASIQLPGNKTSQKIAWQAGTEFSGGVPGTHKQVPPNILASTSIDLLSGSSVPVLTPASDNRLRRKNIHGVLNTLAWGIILPLGVLIARYIKSLNPSSPAWFHGHKICQSIGYVLGVAGFALGLKLGSESKGITHYSHRNMAIAVFSLATIQVSALLLRPKPTHKKRMYWNLYHYTVGIVVIALGITNIFEGFDILSPDKKWKRLYVLIICAIFLVAPIFEVCKWTVCRNRKSESYTKPENQTSEWAVTV</sequence>
<evidence type="ECO:0000256" key="10">
    <source>
        <dbReference type="SAM" id="Phobius"/>
    </source>
</evidence>
<dbReference type="InterPro" id="IPR017214">
    <property type="entry name" value="UCP037471"/>
</dbReference>
<dbReference type="OrthoDB" id="2419613at2759"/>
<dbReference type="PANTHER" id="PTHR23130">
    <property type="entry name" value="CYTOCHROME B561 AND DOMON DOMAIN-CONTAINING PROTEIN"/>
    <property type="match status" value="1"/>
</dbReference>
<keyword evidence="6 10" id="KW-1133">Transmembrane helix</keyword>
<dbReference type="CDD" id="cd08760">
    <property type="entry name" value="Cyt_b561_FRRS1_like"/>
    <property type="match status" value="1"/>
</dbReference>
<keyword evidence="15" id="KW-1185">Reference proteome</keyword>
<evidence type="ECO:0000313" key="14">
    <source>
        <dbReference type="EMBL" id="KAF3323219.1"/>
    </source>
</evidence>
<feature type="transmembrane region" description="Helical" evidence="10">
    <location>
        <begin position="69"/>
        <end position="91"/>
    </location>
</feature>
<feature type="domain" description="Cytochrome b561" evidence="13">
    <location>
        <begin position="170"/>
        <end position="364"/>
    </location>
</feature>
<evidence type="ECO:0000256" key="8">
    <source>
        <dbReference type="PIRNR" id="PIRNR037471"/>
    </source>
</evidence>
<dbReference type="PANTHER" id="PTHR23130:SF167">
    <property type="entry name" value="CYTOCHROME B561 AND DOMON DOMAIN-CONTAINING PROTEIN"/>
    <property type="match status" value="1"/>
</dbReference>
<keyword evidence="4 11" id="KW-0732">Signal</keyword>
<name>A0A833VG71_9POAL</name>
<gene>
    <name evidence="14" type="ORF">FCM35_KLT11950</name>
</gene>
<dbReference type="Gene3D" id="1.20.120.1770">
    <property type="match status" value="1"/>
</dbReference>
<comment type="cofactor">
    <cofactor evidence="8">
        <name>heme b</name>
        <dbReference type="ChEBI" id="CHEBI:60344"/>
    </cofactor>
    <text evidence="8">Binds 2 heme b groups non-covalently.</text>
</comment>
<dbReference type="Proteomes" id="UP000623129">
    <property type="component" value="Unassembled WGS sequence"/>
</dbReference>
<evidence type="ECO:0000313" key="15">
    <source>
        <dbReference type="Proteomes" id="UP000623129"/>
    </source>
</evidence>
<feature type="binding site" description="axial binding residue" evidence="9">
    <location>
        <position position="240"/>
    </location>
    <ligand>
        <name>heme b</name>
        <dbReference type="ChEBI" id="CHEBI:60344"/>
        <label>1</label>
    </ligand>
    <ligandPart>
        <name>Fe</name>
        <dbReference type="ChEBI" id="CHEBI:18248"/>
    </ligandPart>
</feature>
<evidence type="ECO:0000256" key="11">
    <source>
        <dbReference type="SAM" id="SignalP"/>
    </source>
</evidence>
<keyword evidence="9" id="KW-0479">Metal-binding</keyword>
<accession>A0A833VG71</accession>
<dbReference type="GO" id="GO:0046872">
    <property type="term" value="F:metal ion binding"/>
    <property type="evidence" value="ECO:0007669"/>
    <property type="project" value="UniProtKB-KW"/>
</dbReference>
<dbReference type="PIRSF" id="PIRSF037471">
    <property type="entry name" value="UCP037471"/>
    <property type="match status" value="1"/>
</dbReference>
<dbReference type="PROSITE" id="PS50939">
    <property type="entry name" value="CYTOCHROME_B561"/>
    <property type="match status" value="1"/>
</dbReference>
<dbReference type="CDD" id="cd09629">
    <property type="entry name" value="DOMON_CIL1_like"/>
    <property type="match status" value="1"/>
</dbReference>
<dbReference type="InterPro" id="IPR045265">
    <property type="entry name" value="AIR12_DOMON"/>
</dbReference>
<evidence type="ECO:0000259" key="13">
    <source>
        <dbReference type="PROSITE" id="PS50939"/>
    </source>
</evidence>
<dbReference type="GO" id="GO:0016020">
    <property type="term" value="C:membrane"/>
    <property type="evidence" value="ECO:0007669"/>
    <property type="project" value="UniProtKB-SubCell"/>
</dbReference>
<protein>
    <recommendedName>
        <fullName evidence="8">Cytochrome b561 and DOMON domain-containing protein</fullName>
    </recommendedName>
</protein>
<dbReference type="EMBL" id="SWLB01000023">
    <property type="protein sequence ID" value="KAF3323219.1"/>
    <property type="molecule type" value="Genomic_DNA"/>
</dbReference>
<keyword evidence="2 8" id="KW-0813">Transport</keyword>
<feature type="transmembrane region" description="Helical" evidence="10">
    <location>
        <begin position="206"/>
        <end position="226"/>
    </location>
</feature>
<evidence type="ECO:0000256" key="6">
    <source>
        <dbReference type="ARBA" id="ARBA00022989"/>
    </source>
</evidence>
<feature type="domain" description="DOMON" evidence="12">
    <location>
        <begin position="41"/>
        <end position="155"/>
    </location>
</feature>
<comment type="subcellular location">
    <subcellularLocation>
        <location evidence="1">Membrane</location>
    </subcellularLocation>
</comment>
<reference evidence="14" key="1">
    <citation type="submission" date="2020-01" db="EMBL/GenBank/DDBJ databases">
        <title>Genome sequence of Kobresia littledalei, the first chromosome-level genome in the family Cyperaceae.</title>
        <authorList>
            <person name="Qu G."/>
        </authorList>
    </citation>
    <scope>NUCLEOTIDE SEQUENCE</scope>
    <source>
        <strain evidence="14">C.B.Clarke</strain>
        <tissue evidence="14">Leaf</tissue>
    </source>
</reference>
<dbReference type="PROSITE" id="PS50836">
    <property type="entry name" value="DOMON"/>
    <property type="match status" value="1"/>
</dbReference>
<keyword evidence="5 8" id="KW-0249">Electron transport</keyword>
<evidence type="ECO:0000259" key="12">
    <source>
        <dbReference type="PROSITE" id="PS50836"/>
    </source>
</evidence>